<dbReference type="Proteomes" id="UP000054560">
    <property type="component" value="Unassembled WGS sequence"/>
</dbReference>
<feature type="compositionally biased region" description="Basic residues" evidence="1">
    <location>
        <begin position="1"/>
        <end position="20"/>
    </location>
</feature>
<sequence length="102" mass="11902">MTIRPLKRPKPRRRQSKQAKARQLTTQQLMRQQQELLEKYEQRLKQLQPMESSEDETSFTIAGKGAERPGIGYQSPIVLSEPLRRKYSTFQSFSWTATSSTN</sequence>
<accession>A0A0L0G4E8</accession>
<keyword evidence="3" id="KW-1185">Reference proteome</keyword>
<proteinExistence type="predicted"/>
<dbReference type="GeneID" id="25905159"/>
<feature type="region of interest" description="Disordered" evidence="1">
    <location>
        <begin position="47"/>
        <end position="73"/>
    </location>
</feature>
<evidence type="ECO:0000313" key="3">
    <source>
        <dbReference type="Proteomes" id="UP000054560"/>
    </source>
</evidence>
<feature type="region of interest" description="Disordered" evidence="1">
    <location>
        <begin position="1"/>
        <end position="27"/>
    </location>
</feature>
<dbReference type="RefSeq" id="XP_014156980.1">
    <property type="nucleotide sequence ID" value="XM_014301505.1"/>
</dbReference>
<gene>
    <name evidence="2" type="ORF">SARC_04655</name>
</gene>
<evidence type="ECO:0000256" key="1">
    <source>
        <dbReference type="SAM" id="MobiDB-lite"/>
    </source>
</evidence>
<organism evidence="2 3">
    <name type="scientific">Sphaeroforma arctica JP610</name>
    <dbReference type="NCBI Taxonomy" id="667725"/>
    <lineage>
        <taxon>Eukaryota</taxon>
        <taxon>Ichthyosporea</taxon>
        <taxon>Ichthyophonida</taxon>
        <taxon>Sphaeroforma</taxon>
    </lineage>
</organism>
<dbReference type="AlphaFoldDB" id="A0A0L0G4E8"/>
<name>A0A0L0G4E8_9EUKA</name>
<reference evidence="2 3" key="1">
    <citation type="submission" date="2011-02" db="EMBL/GenBank/DDBJ databases">
        <title>The Genome Sequence of Sphaeroforma arctica JP610.</title>
        <authorList>
            <consortium name="The Broad Institute Genome Sequencing Platform"/>
            <person name="Russ C."/>
            <person name="Cuomo C."/>
            <person name="Young S.K."/>
            <person name="Zeng Q."/>
            <person name="Gargeya S."/>
            <person name="Alvarado L."/>
            <person name="Berlin A."/>
            <person name="Chapman S.B."/>
            <person name="Chen Z."/>
            <person name="Freedman E."/>
            <person name="Gellesch M."/>
            <person name="Goldberg J."/>
            <person name="Griggs A."/>
            <person name="Gujja S."/>
            <person name="Heilman E."/>
            <person name="Heiman D."/>
            <person name="Howarth C."/>
            <person name="Mehta T."/>
            <person name="Neiman D."/>
            <person name="Pearson M."/>
            <person name="Roberts A."/>
            <person name="Saif S."/>
            <person name="Shea T."/>
            <person name="Shenoy N."/>
            <person name="Sisk P."/>
            <person name="Stolte C."/>
            <person name="Sykes S."/>
            <person name="White J."/>
            <person name="Yandava C."/>
            <person name="Burger G."/>
            <person name="Gray M.W."/>
            <person name="Holland P.W.H."/>
            <person name="King N."/>
            <person name="Lang F.B.F."/>
            <person name="Roger A.J."/>
            <person name="Ruiz-Trillo I."/>
            <person name="Haas B."/>
            <person name="Nusbaum C."/>
            <person name="Birren B."/>
        </authorList>
    </citation>
    <scope>NUCLEOTIDE SEQUENCE [LARGE SCALE GENOMIC DNA]</scope>
    <source>
        <strain evidence="2 3">JP610</strain>
    </source>
</reference>
<dbReference type="EMBL" id="KQ241866">
    <property type="protein sequence ID" value="KNC83078.1"/>
    <property type="molecule type" value="Genomic_DNA"/>
</dbReference>
<protein>
    <submittedName>
        <fullName evidence="2">Uncharacterized protein</fullName>
    </submittedName>
</protein>
<evidence type="ECO:0000313" key="2">
    <source>
        <dbReference type="EMBL" id="KNC83078.1"/>
    </source>
</evidence>